<evidence type="ECO:0000313" key="2">
    <source>
        <dbReference type="Proteomes" id="UP000262954"/>
    </source>
</evidence>
<dbReference type="Pfam" id="PF20050">
    <property type="entry name" value="DUF6452"/>
    <property type="match status" value="1"/>
</dbReference>
<proteinExistence type="predicted"/>
<dbReference type="PROSITE" id="PS51257">
    <property type="entry name" value="PROKAR_LIPOPROTEIN"/>
    <property type="match status" value="1"/>
</dbReference>
<evidence type="ECO:0000313" key="1">
    <source>
        <dbReference type="EMBL" id="HBJ09806.1"/>
    </source>
</evidence>
<organism evidence="1 2">
    <name type="scientific">Coprobacter fastidiosus</name>
    <dbReference type="NCBI Taxonomy" id="1099853"/>
    <lineage>
        <taxon>Bacteria</taxon>
        <taxon>Pseudomonadati</taxon>
        <taxon>Bacteroidota</taxon>
        <taxon>Bacteroidia</taxon>
        <taxon>Bacteroidales</taxon>
        <taxon>Barnesiellaceae</taxon>
        <taxon>Coprobacter</taxon>
    </lineage>
</organism>
<reference evidence="1 2" key="1">
    <citation type="journal article" date="2018" name="Nat. Biotechnol.">
        <title>A standardized bacterial taxonomy based on genome phylogeny substantially revises the tree of life.</title>
        <authorList>
            <person name="Parks D.H."/>
            <person name="Chuvochina M."/>
            <person name="Waite D.W."/>
            <person name="Rinke C."/>
            <person name="Skarshewski A."/>
            <person name="Chaumeil P.A."/>
            <person name="Hugenholtz P."/>
        </authorList>
    </citation>
    <scope>NUCLEOTIDE SEQUENCE [LARGE SCALE GENOMIC DNA]</scope>
    <source>
        <strain evidence="1">UBA11482</strain>
    </source>
</reference>
<dbReference type="AlphaFoldDB" id="A0A316RS82"/>
<protein>
    <submittedName>
        <fullName evidence="1">Uncharacterized protein</fullName>
    </submittedName>
</protein>
<dbReference type="InterPro" id="IPR045607">
    <property type="entry name" value="DUF6452"/>
</dbReference>
<dbReference type="EMBL" id="DNWC01000161">
    <property type="protein sequence ID" value="HBJ09806.1"/>
    <property type="molecule type" value="Genomic_DNA"/>
</dbReference>
<dbReference type="Proteomes" id="UP000262954">
    <property type="component" value="Unassembled WGS sequence"/>
</dbReference>
<dbReference type="RefSeq" id="WP_009317917.1">
    <property type="nucleotide sequence ID" value="NZ_AP028032.1"/>
</dbReference>
<dbReference type="GeneID" id="92928590"/>
<accession>A0A316RS82</accession>
<comment type="caution">
    <text evidence="1">The sequence shown here is derived from an EMBL/GenBank/DDBJ whole genome shotgun (WGS) entry which is preliminary data.</text>
</comment>
<name>A0A316RS82_9BACT</name>
<sequence>MGKILDIILVVFLLGIGFVSCGDDGCMENRSSIPLIAFYSDADTTQRVAIDSLTVWGIGQINDSLLLDTASVNQFMAPLRDGVDTTKYVLRYDQENLNPRYKFDTLTFVYHSYVKFESAECGAMFNYVIDDFRYTTHQLVSATLLTKEIDNLNIENVKLFYHVEEAE</sequence>
<gene>
    <name evidence="1" type="ORF">DDY73_12495</name>
</gene>